<evidence type="ECO:0000313" key="11">
    <source>
        <dbReference type="Proteomes" id="UP000297647"/>
    </source>
</evidence>
<evidence type="ECO:0000256" key="2">
    <source>
        <dbReference type="ARBA" id="ARBA00022642"/>
    </source>
</evidence>
<proteinExistence type="inferred from homology"/>
<dbReference type="SUPFAM" id="SSF52499">
    <property type="entry name" value="Isochorismatase-like hydrolases"/>
    <property type="match status" value="1"/>
</dbReference>
<dbReference type="Gene3D" id="3.40.50.850">
    <property type="entry name" value="Isochorismatase-like"/>
    <property type="match status" value="1"/>
</dbReference>
<keyword evidence="11" id="KW-1185">Reference proteome</keyword>
<keyword evidence="4 10" id="KW-0378">Hydrolase</keyword>
<evidence type="ECO:0000313" key="10">
    <source>
        <dbReference type="EMBL" id="TFV97458.1"/>
    </source>
</evidence>
<gene>
    <name evidence="10" type="primary">pncA</name>
    <name evidence="10" type="ORF">E4S40_02045</name>
</gene>
<comment type="similarity">
    <text evidence="1">Belongs to the isochorismatase family.</text>
</comment>
<comment type="caution">
    <text evidence="10">The sequence shown here is derived from an EMBL/GenBank/DDBJ whole genome shotgun (WGS) entry which is preliminary data.</text>
</comment>
<evidence type="ECO:0000259" key="9">
    <source>
        <dbReference type="Pfam" id="PF00857"/>
    </source>
</evidence>
<dbReference type="AlphaFoldDB" id="A0A4Y9R098"/>
<dbReference type="GO" id="GO:0046872">
    <property type="term" value="F:metal ion binding"/>
    <property type="evidence" value="ECO:0007669"/>
    <property type="project" value="UniProtKB-KW"/>
</dbReference>
<dbReference type="OrthoDB" id="9791276at2"/>
<dbReference type="GO" id="GO:0019363">
    <property type="term" value="P:pyridine nucleotide biosynthetic process"/>
    <property type="evidence" value="ECO:0007669"/>
    <property type="project" value="UniProtKB-KW"/>
</dbReference>
<keyword evidence="2" id="KW-0662">Pyridine nucleotide biosynthesis</keyword>
<dbReference type="InterPro" id="IPR036380">
    <property type="entry name" value="Isochorismatase-like_sf"/>
</dbReference>
<keyword evidence="3" id="KW-0479">Metal-binding</keyword>
<dbReference type="InterPro" id="IPR052347">
    <property type="entry name" value="Isochorismatase_Nicotinamidase"/>
</dbReference>
<protein>
    <recommendedName>
        <fullName evidence="8">Nicotinamidase</fullName>
        <ecNumber evidence="6">3.5.1.19</ecNumber>
    </recommendedName>
    <alternativeName>
        <fullName evidence="7">Nicotinamide deamidase</fullName>
    </alternativeName>
</protein>
<dbReference type="PANTHER" id="PTHR11080">
    <property type="entry name" value="PYRAZINAMIDASE/NICOTINAMIDASE"/>
    <property type="match status" value="1"/>
</dbReference>
<dbReference type="CDD" id="cd01011">
    <property type="entry name" value="nicotinamidase"/>
    <property type="match status" value="1"/>
</dbReference>
<evidence type="ECO:0000256" key="1">
    <source>
        <dbReference type="ARBA" id="ARBA00006336"/>
    </source>
</evidence>
<sequence>MKMSKKDALIIVDVQYDFLPGGALAVSEGDQIIPAINQIQPYFELIVATQDWHPAEHLSFAANHPGKIPGEIIDLDGIDQVLWPVHCVQGSKGAEFHQDLDNSNWKAIFQKGMNPRVDSYSGFFDNARRGDTGLADFLRKAGVERIFVCGLAQDYCVKFTALDGNSLGFETFLIQDATKAVNLDANDGEKALQEMKSKGIQLIDSSYFQS</sequence>
<evidence type="ECO:0000256" key="6">
    <source>
        <dbReference type="ARBA" id="ARBA00039017"/>
    </source>
</evidence>
<evidence type="ECO:0000256" key="7">
    <source>
        <dbReference type="ARBA" id="ARBA00043224"/>
    </source>
</evidence>
<dbReference type="FunFam" id="3.40.50.850:FF:000006">
    <property type="entry name" value="Bifunctional pyrazinamidase/nicotinamidase"/>
    <property type="match status" value="1"/>
</dbReference>
<feature type="domain" description="Isochorismatase-like" evidence="9">
    <location>
        <begin position="8"/>
        <end position="205"/>
    </location>
</feature>
<comment type="pathway">
    <text evidence="5">Cofactor biosynthesis; nicotinate biosynthesis; nicotinate from nicotinamide: step 1/1.</text>
</comment>
<dbReference type="NCBIfam" id="NF008623">
    <property type="entry name" value="PRK11609.1"/>
    <property type="match status" value="1"/>
</dbReference>
<organism evidence="10 11">
    <name type="scientific">Algoriphagus kandeliae</name>
    <dbReference type="NCBI Taxonomy" id="2562278"/>
    <lineage>
        <taxon>Bacteria</taxon>
        <taxon>Pseudomonadati</taxon>
        <taxon>Bacteroidota</taxon>
        <taxon>Cytophagia</taxon>
        <taxon>Cytophagales</taxon>
        <taxon>Cyclobacteriaceae</taxon>
        <taxon>Algoriphagus</taxon>
    </lineage>
</organism>
<dbReference type="Proteomes" id="UP000297647">
    <property type="component" value="Unassembled WGS sequence"/>
</dbReference>
<dbReference type="PANTHER" id="PTHR11080:SF2">
    <property type="entry name" value="LD05707P"/>
    <property type="match status" value="1"/>
</dbReference>
<evidence type="ECO:0000256" key="8">
    <source>
        <dbReference type="ARBA" id="ARBA00072277"/>
    </source>
</evidence>
<accession>A0A4Y9R098</accession>
<evidence type="ECO:0000256" key="4">
    <source>
        <dbReference type="ARBA" id="ARBA00022801"/>
    </source>
</evidence>
<evidence type="ECO:0000256" key="5">
    <source>
        <dbReference type="ARBA" id="ARBA00037900"/>
    </source>
</evidence>
<dbReference type="Pfam" id="PF00857">
    <property type="entry name" value="Isochorismatase"/>
    <property type="match status" value="1"/>
</dbReference>
<dbReference type="GO" id="GO:0008936">
    <property type="term" value="F:nicotinamidase activity"/>
    <property type="evidence" value="ECO:0007669"/>
    <property type="project" value="UniProtKB-EC"/>
</dbReference>
<dbReference type="EC" id="3.5.1.19" evidence="6"/>
<evidence type="ECO:0000256" key="3">
    <source>
        <dbReference type="ARBA" id="ARBA00022723"/>
    </source>
</evidence>
<name>A0A4Y9R098_9BACT</name>
<dbReference type="InterPro" id="IPR000868">
    <property type="entry name" value="Isochorismatase-like_dom"/>
</dbReference>
<dbReference type="EMBL" id="SPSB01000001">
    <property type="protein sequence ID" value="TFV97458.1"/>
    <property type="molecule type" value="Genomic_DNA"/>
</dbReference>
<reference evidence="10 11" key="1">
    <citation type="submission" date="2019-03" db="EMBL/GenBank/DDBJ databases">
        <title>Algoriphagus sp. nov, a new strain isolated from root system soil of mangrove plant Kandelia.</title>
        <authorList>
            <person name="Yin Q."/>
            <person name="Wang K."/>
            <person name="Song Z."/>
        </authorList>
    </citation>
    <scope>NUCLEOTIDE SEQUENCE [LARGE SCALE GENOMIC DNA]</scope>
    <source>
        <strain evidence="10 11">XY-J91</strain>
    </source>
</reference>